<dbReference type="GO" id="GO:0004459">
    <property type="term" value="F:L-lactate dehydrogenase (NAD+) activity"/>
    <property type="evidence" value="ECO:0007669"/>
    <property type="project" value="UniProtKB-UniRule"/>
</dbReference>
<feature type="active site" description="Proton acceptor" evidence="7 8">
    <location>
        <position position="178"/>
    </location>
</feature>
<dbReference type="GO" id="GO:0005737">
    <property type="term" value="C:cytoplasm"/>
    <property type="evidence" value="ECO:0007669"/>
    <property type="project" value="UniProtKB-SubCell"/>
</dbReference>
<comment type="function">
    <text evidence="7">Catalyzes the conversion of lactate to pyruvate.</text>
</comment>
<dbReference type="PIRSF" id="PIRSF000102">
    <property type="entry name" value="Lac_mal_DH"/>
    <property type="match status" value="1"/>
</dbReference>
<dbReference type="Proteomes" id="UP000019450">
    <property type="component" value="Chromosome"/>
</dbReference>
<gene>
    <name evidence="7 12" type="primary">ldh</name>
    <name evidence="12" type="ORF">X271_00457</name>
</gene>
<feature type="binding site" evidence="7">
    <location>
        <position position="146"/>
    </location>
    <ligand>
        <name>NAD(+)</name>
        <dbReference type="ChEBI" id="CHEBI:57540"/>
    </ligand>
</feature>
<sequence length="317" mass="34877">MKKTTNKIVLIGAGAVGTSFLYWAMSKGVADEYAIIDVNKDAAKGQELDFEDASPSAPSFFSVKSGDYSLLKDADLVVITAGRPQKPGETRLEMVADNAKIMKQIALEVKKAKFDGITLIASNPVDVMTTVYQYVTNFDSKKVISSSCTLDTNRLKFEFSKIFNVNPKDLNMFVMGEHGDSSVSTLEFATLNGIPLKDHYADKKIDASKKAEIHKKVYMKAYEIINRKRATFYGIGAVLAEISQSIIRDERKIFSTGSLLNGEYGEKGVYAGVPSVIGRNGIVCTYQFPLSKEELLQFKKSVSILKETTKKALAAIK</sequence>
<dbReference type="KEGG" id="hcr:X271_00457"/>
<dbReference type="EMBL" id="CP006932">
    <property type="protein sequence ID" value="AHK22562.1"/>
    <property type="molecule type" value="Genomic_DNA"/>
</dbReference>
<keyword evidence="13" id="KW-1185">Reference proteome</keyword>
<proteinExistence type="inferred from homology"/>
<feature type="binding site" evidence="7">
    <location>
        <begin position="123"/>
        <end position="126"/>
    </location>
    <ligand>
        <name>substrate</name>
    </ligand>
</feature>
<feature type="binding site" evidence="7">
    <location>
        <position position="16"/>
    </location>
    <ligand>
        <name>NAD(+)</name>
        <dbReference type="ChEBI" id="CHEBI:57540"/>
    </ligand>
</feature>
<dbReference type="Pfam" id="PF00056">
    <property type="entry name" value="Ldh_1_N"/>
    <property type="match status" value="1"/>
</dbReference>
<dbReference type="GO" id="GO:0006096">
    <property type="term" value="P:glycolytic process"/>
    <property type="evidence" value="ECO:0007669"/>
    <property type="project" value="UniProtKB-UniRule"/>
</dbReference>
<dbReference type="InterPro" id="IPR018177">
    <property type="entry name" value="L-lactate_DH_AS"/>
</dbReference>
<name>W8GJZ9_9MOLU</name>
<dbReference type="EC" id="1.1.1.27" evidence="3 7"/>
<dbReference type="STRING" id="1427984.X271_00457"/>
<feature type="binding site" evidence="7">
    <location>
        <position position="91"/>
    </location>
    <ligand>
        <name>substrate</name>
    </ligand>
</feature>
<evidence type="ECO:0000256" key="8">
    <source>
        <dbReference type="PIRSR" id="PIRSR000102-1"/>
    </source>
</evidence>
<dbReference type="PRINTS" id="PR00086">
    <property type="entry name" value="LLDHDRGNASE"/>
</dbReference>
<feature type="domain" description="Lactate/malate dehydrogenase C-terminal" evidence="11">
    <location>
        <begin position="149"/>
        <end position="314"/>
    </location>
</feature>
<feature type="binding site" evidence="7 9">
    <location>
        <position position="37"/>
    </location>
    <ligand>
        <name>NAD(+)</name>
        <dbReference type="ChEBI" id="CHEBI:57540"/>
    </ligand>
</feature>
<dbReference type="PANTHER" id="PTHR43128">
    <property type="entry name" value="L-2-HYDROXYCARBOXYLATE DEHYDROGENASE (NAD(P)(+))"/>
    <property type="match status" value="1"/>
</dbReference>
<dbReference type="Gene3D" id="3.90.110.10">
    <property type="entry name" value="Lactate dehydrogenase/glycoside hydrolase, family 4, C-terminal"/>
    <property type="match status" value="1"/>
</dbReference>
<dbReference type="AlphaFoldDB" id="W8GJZ9"/>
<dbReference type="HOGENOM" id="CLU_045401_1_2_14"/>
<comment type="subunit">
    <text evidence="7">Homotetramer.</text>
</comment>
<keyword evidence="7" id="KW-0963">Cytoplasm</keyword>
<evidence type="ECO:0000256" key="4">
    <source>
        <dbReference type="ARBA" id="ARBA00023002"/>
    </source>
</evidence>
<dbReference type="HAMAP" id="MF_00488">
    <property type="entry name" value="Lactate_dehydrog"/>
    <property type="match status" value="1"/>
</dbReference>
<evidence type="ECO:0000256" key="1">
    <source>
        <dbReference type="ARBA" id="ARBA00004843"/>
    </source>
</evidence>
<feature type="binding site" evidence="7">
    <location>
        <begin position="121"/>
        <end position="123"/>
    </location>
    <ligand>
        <name>NAD(+)</name>
        <dbReference type="ChEBI" id="CHEBI:57540"/>
    </ligand>
</feature>
<dbReference type="GO" id="GO:0006089">
    <property type="term" value="P:lactate metabolic process"/>
    <property type="evidence" value="ECO:0007669"/>
    <property type="project" value="TreeGrafter"/>
</dbReference>
<dbReference type="CDD" id="cd05291">
    <property type="entry name" value="HicDH_like"/>
    <property type="match status" value="1"/>
</dbReference>
<comment type="caution">
    <text evidence="7">Lacks conserved residue(s) required for the propagation of feature annotation.</text>
</comment>
<comment type="pathway">
    <text evidence="1 7">Fermentation; pyruvate fermentation to lactate; (S)-lactate from pyruvate: step 1/1.</text>
</comment>
<dbReference type="UniPathway" id="UPA00554">
    <property type="reaction ID" value="UER00611"/>
</dbReference>
<dbReference type="PROSITE" id="PS00064">
    <property type="entry name" value="L_LDH"/>
    <property type="match status" value="1"/>
</dbReference>
<comment type="catalytic activity">
    <reaction evidence="6 7">
        <text>(S)-lactate + NAD(+) = pyruvate + NADH + H(+)</text>
        <dbReference type="Rhea" id="RHEA:23444"/>
        <dbReference type="ChEBI" id="CHEBI:15361"/>
        <dbReference type="ChEBI" id="CHEBI:15378"/>
        <dbReference type="ChEBI" id="CHEBI:16651"/>
        <dbReference type="ChEBI" id="CHEBI:57540"/>
        <dbReference type="ChEBI" id="CHEBI:57945"/>
        <dbReference type="EC" id="1.1.1.27"/>
    </reaction>
</comment>
<keyword evidence="4 7" id="KW-0560">Oxidoreductase</keyword>
<evidence type="ECO:0000259" key="11">
    <source>
        <dbReference type="Pfam" id="PF02866"/>
    </source>
</evidence>
<dbReference type="Pfam" id="PF02866">
    <property type="entry name" value="Ldh_1_C"/>
    <property type="match status" value="1"/>
</dbReference>
<reference evidence="12 13" key="1">
    <citation type="journal article" date="2014" name="Genome Biol. Evol.">
        <title>Phylogenomics of "Candidatus Hepatoplasma crinochetorum," a Lineage of Mollicutes Associated with Noninsect Arthropods.</title>
        <authorList>
            <person name="Leclercq S."/>
            <person name="Dittmer J."/>
            <person name="Bouchon D."/>
            <person name="Cordaux R."/>
        </authorList>
    </citation>
    <scope>NUCLEOTIDE SEQUENCE [LARGE SCALE GENOMIC DNA]</scope>
    <source>
        <strain evidence="12 13">Av</strain>
    </source>
</reference>
<dbReference type="OrthoDB" id="9802969at2"/>
<feature type="binding site" evidence="7">
    <location>
        <position position="85"/>
    </location>
    <ligand>
        <name>substrate</name>
    </ligand>
</feature>
<dbReference type="InterPro" id="IPR001557">
    <property type="entry name" value="L-lactate/malate_DH"/>
</dbReference>
<keyword evidence="5 7" id="KW-0520">NAD</keyword>
<comment type="subcellular location">
    <subcellularLocation>
        <location evidence="7">Cytoplasm</location>
    </subcellularLocation>
</comment>
<comment type="similarity">
    <text evidence="2 7">Belongs to the LDH/MDH superfamily. LDH family.</text>
</comment>
<protein>
    <recommendedName>
        <fullName evidence="3 7">L-lactate dehydrogenase</fullName>
        <shortName evidence="7">L-LDH</shortName>
        <ecNumber evidence="3 7">1.1.1.27</ecNumber>
    </recommendedName>
</protein>
<dbReference type="InterPro" id="IPR001236">
    <property type="entry name" value="Lactate/malate_DH_N"/>
</dbReference>
<evidence type="ECO:0000256" key="9">
    <source>
        <dbReference type="PIRSR" id="PIRSR000102-3"/>
    </source>
</evidence>
<dbReference type="PANTHER" id="PTHR43128:SF16">
    <property type="entry name" value="L-LACTATE DEHYDROGENASE"/>
    <property type="match status" value="1"/>
</dbReference>
<dbReference type="RefSeq" id="WP_025208850.1">
    <property type="nucleotide sequence ID" value="NZ_CP006932.1"/>
</dbReference>
<organism evidence="12 13">
    <name type="scientific">Candidatus Hepatoplasma crinochetorum Av</name>
    <dbReference type="NCBI Taxonomy" id="1427984"/>
    <lineage>
        <taxon>Bacteria</taxon>
        <taxon>Bacillati</taxon>
        <taxon>Mycoplasmatota</taxon>
        <taxon>Mollicutes</taxon>
        <taxon>Candidatus Hepatoplasmataceae</taxon>
        <taxon>Candidatus Hepatoplasma</taxon>
    </lineage>
</organism>
<dbReference type="InterPro" id="IPR022383">
    <property type="entry name" value="Lactate/malate_DH_C"/>
</dbReference>
<dbReference type="InterPro" id="IPR015955">
    <property type="entry name" value="Lactate_DH/Glyco_Ohase_4_C"/>
</dbReference>
<dbReference type="PATRIC" id="fig|1427984.3.peg.443"/>
<evidence type="ECO:0000259" key="10">
    <source>
        <dbReference type="Pfam" id="PF00056"/>
    </source>
</evidence>
<evidence type="ECO:0000313" key="13">
    <source>
        <dbReference type="Proteomes" id="UP000019450"/>
    </source>
</evidence>
<feature type="binding site" evidence="7">
    <location>
        <begin position="151"/>
        <end position="154"/>
    </location>
    <ligand>
        <name>substrate</name>
    </ligand>
</feature>
<dbReference type="eggNOG" id="COG0039">
    <property type="taxonomic scope" value="Bacteria"/>
</dbReference>
<evidence type="ECO:0000256" key="7">
    <source>
        <dbReference type="HAMAP-Rule" id="MF_00488"/>
    </source>
</evidence>
<evidence type="ECO:0000256" key="2">
    <source>
        <dbReference type="ARBA" id="ARBA00006054"/>
    </source>
</evidence>
<dbReference type="InterPro" id="IPR036291">
    <property type="entry name" value="NAD(P)-bd_dom_sf"/>
</dbReference>
<feature type="binding site" evidence="7">
    <location>
        <position position="68"/>
    </location>
    <ligand>
        <name>NAD(+)</name>
        <dbReference type="ChEBI" id="CHEBI:57540"/>
    </ligand>
</feature>
<feature type="binding site" evidence="7">
    <location>
        <position position="231"/>
    </location>
    <ligand>
        <name>substrate</name>
    </ligand>
</feature>
<feature type="binding site" evidence="9">
    <location>
        <begin position="12"/>
        <end position="17"/>
    </location>
    <ligand>
        <name>NAD(+)</name>
        <dbReference type="ChEBI" id="CHEBI:57540"/>
    </ligand>
</feature>
<accession>W8GJZ9</accession>
<keyword evidence="7" id="KW-0597">Phosphoprotein</keyword>
<dbReference type="SUPFAM" id="SSF56327">
    <property type="entry name" value="LDH C-terminal domain-like"/>
    <property type="match status" value="1"/>
</dbReference>
<evidence type="ECO:0000256" key="6">
    <source>
        <dbReference type="ARBA" id="ARBA00049258"/>
    </source>
</evidence>
<dbReference type="InterPro" id="IPR011304">
    <property type="entry name" value="L-lactate_DH"/>
</dbReference>
<dbReference type="SUPFAM" id="SSF51735">
    <property type="entry name" value="NAD(P)-binding Rossmann-fold domains"/>
    <property type="match status" value="1"/>
</dbReference>
<dbReference type="Gene3D" id="3.40.50.720">
    <property type="entry name" value="NAD(P)-binding Rossmann-like Domain"/>
    <property type="match status" value="1"/>
</dbReference>
<evidence type="ECO:0000313" key="12">
    <source>
        <dbReference type="EMBL" id="AHK22562.1"/>
    </source>
</evidence>
<dbReference type="NCBIfam" id="TIGR01771">
    <property type="entry name" value="L-LDH-NAD"/>
    <property type="match status" value="1"/>
</dbReference>
<feature type="modified residue" description="Phosphotyrosine" evidence="7">
    <location>
        <position position="222"/>
    </location>
</feature>
<feature type="domain" description="Lactate/malate dehydrogenase N-terminal" evidence="10">
    <location>
        <begin position="7"/>
        <end position="144"/>
    </location>
</feature>
<evidence type="ECO:0000256" key="5">
    <source>
        <dbReference type="ARBA" id="ARBA00023027"/>
    </source>
</evidence>
<feature type="binding site" evidence="9">
    <location>
        <position position="98"/>
    </location>
    <ligand>
        <name>NAD(+)</name>
        <dbReference type="ChEBI" id="CHEBI:57540"/>
    </ligand>
</feature>
<evidence type="ECO:0000256" key="3">
    <source>
        <dbReference type="ARBA" id="ARBA00012967"/>
    </source>
</evidence>